<evidence type="ECO:0000313" key="2">
    <source>
        <dbReference type="EMBL" id="SFL03098.1"/>
    </source>
</evidence>
<evidence type="ECO:0000313" key="4">
    <source>
        <dbReference type="Proteomes" id="UP000182793"/>
    </source>
</evidence>
<protein>
    <recommendedName>
        <fullName evidence="5">DUF5085 domain-containing protein</fullName>
    </recommendedName>
</protein>
<evidence type="ECO:0000313" key="1">
    <source>
        <dbReference type="EMBL" id="KFN88256.1"/>
    </source>
</evidence>
<evidence type="ECO:0000313" key="3">
    <source>
        <dbReference type="Proteomes" id="UP000029382"/>
    </source>
</evidence>
<reference evidence="1 3" key="1">
    <citation type="journal article" date="2014" name="Genome Announc.">
        <title>Draft Genome Sequences of Streptococcus bovis Strains ATCC 33317 and JB1.</title>
        <authorList>
            <person name="Benahmed F.H."/>
            <person name="Gopinath G.R."/>
            <person name="Harbottle H."/>
            <person name="Cotta M.A."/>
            <person name="Luo Y."/>
            <person name="Henderson C."/>
            <person name="Teri P."/>
            <person name="Soppet D."/>
            <person name="Rasmussen M."/>
            <person name="Whitehead T.R."/>
            <person name="Davidson M."/>
        </authorList>
    </citation>
    <scope>NUCLEOTIDE SEQUENCE [LARGE SCALE GENOMIC DNA]</scope>
    <source>
        <strain evidence="1 3">JB1</strain>
    </source>
</reference>
<organism evidence="1 3">
    <name type="scientific">Streptococcus equinus JB1</name>
    <dbReference type="NCBI Taxonomy" id="1294274"/>
    <lineage>
        <taxon>Bacteria</taxon>
        <taxon>Bacillati</taxon>
        <taxon>Bacillota</taxon>
        <taxon>Bacilli</taxon>
        <taxon>Lactobacillales</taxon>
        <taxon>Streptococcaceae</taxon>
        <taxon>Streptococcus</taxon>
    </lineage>
</organism>
<sequence length="148" mass="16888">MISYNQSIHEMNVVSCLYQVNLSDLSVAFNDFITNITSAGYTIAGQLFYSINSDLNQTENMIVELFVPIEEDTCKLDDRFVFRTYFQLTDLMATRANGDTERDFSEAIQILINEIVDKNLTVKTPTFYKVYLTDNGDTFTDIMIGVRG</sequence>
<accession>A0A091BRF0</accession>
<keyword evidence="4" id="KW-1185">Reference proteome</keyword>
<dbReference type="EMBL" id="FOTG01000002">
    <property type="protein sequence ID" value="SFL03098.1"/>
    <property type="molecule type" value="Genomic_DNA"/>
</dbReference>
<proteinExistence type="predicted"/>
<dbReference type="EMBL" id="AUZH01000013">
    <property type="protein sequence ID" value="KFN88256.1"/>
    <property type="molecule type" value="Genomic_DNA"/>
</dbReference>
<gene>
    <name evidence="1" type="ORF">H702_04180</name>
    <name evidence="2" type="ORF">SAMN02910290_00109</name>
</gene>
<dbReference type="RefSeq" id="WP_039696529.1">
    <property type="nucleotide sequence ID" value="NZ_AUZH01000013.1"/>
</dbReference>
<dbReference type="InterPro" id="IPR011256">
    <property type="entry name" value="Reg_factor_effector_dom_sf"/>
</dbReference>
<dbReference type="AlphaFoldDB" id="A0A091BRF0"/>
<dbReference type="Gene3D" id="3.20.80.10">
    <property type="entry name" value="Regulatory factor, effector binding domain"/>
    <property type="match status" value="1"/>
</dbReference>
<dbReference type="InterPro" id="IPR031664">
    <property type="entry name" value="DUF5085"/>
</dbReference>
<dbReference type="Proteomes" id="UP000182793">
    <property type="component" value="Unassembled WGS sequence"/>
</dbReference>
<reference evidence="2 4" key="2">
    <citation type="submission" date="2016-10" db="EMBL/GenBank/DDBJ databases">
        <authorList>
            <person name="Varghese N."/>
            <person name="Submissions S."/>
        </authorList>
    </citation>
    <scope>NUCLEOTIDE SEQUENCE [LARGE SCALE GENOMIC DNA]</scope>
    <source>
        <strain evidence="2 4">JB1</strain>
    </source>
</reference>
<evidence type="ECO:0008006" key="5">
    <source>
        <dbReference type="Google" id="ProtNLM"/>
    </source>
</evidence>
<comment type="caution">
    <text evidence="1">The sequence shown here is derived from an EMBL/GenBank/DDBJ whole genome shotgun (WGS) entry which is preliminary data.</text>
</comment>
<dbReference type="Pfam" id="PF16895">
    <property type="entry name" value="DUF5085"/>
    <property type="match status" value="1"/>
</dbReference>
<dbReference type="Proteomes" id="UP000029382">
    <property type="component" value="Unassembled WGS sequence"/>
</dbReference>
<name>A0A091BRF0_STREI</name>